<feature type="domain" description="FAD-binding FR-type" evidence="11">
    <location>
        <begin position="17"/>
        <end position="237"/>
    </location>
</feature>
<evidence type="ECO:0000259" key="11">
    <source>
        <dbReference type="PROSITE" id="PS51384"/>
    </source>
</evidence>
<evidence type="ECO:0000256" key="9">
    <source>
        <dbReference type="ARBA" id="ARBA00023192"/>
    </source>
</evidence>
<comment type="cofactor">
    <cofactor evidence="1">
        <name>FMN</name>
        <dbReference type="ChEBI" id="CHEBI:58210"/>
    </cofactor>
</comment>
<evidence type="ECO:0000313" key="13">
    <source>
        <dbReference type="Proteomes" id="UP000297713"/>
    </source>
</evidence>
<evidence type="ECO:0000256" key="3">
    <source>
        <dbReference type="ARBA" id="ARBA00012604"/>
    </source>
</evidence>
<evidence type="ECO:0000256" key="8">
    <source>
        <dbReference type="ARBA" id="ARBA00023002"/>
    </source>
</evidence>
<keyword evidence="9" id="KW-0198">Cysteine biosynthesis</keyword>
<evidence type="ECO:0000313" key="12">
    <source>
        <dbReference type="EMBL" id="TFE70694.1"/>
    </source>
</evidence>
<evidence type="ECO:0000256" key="6">
    <source>
        <dbReference type="ARBA" id="ARBA00022827"/>
    </source>
</evidence>
<evidence type="ECO:0000256" key="4">
    <source>
        <dbReference type="ARBA" id="ARBA00022630"/>
    </source>
</evidence>
<protein>
    <recommendedName>
        <fullName evidence="3">assimilatory sulfite reductase (NADPH)</fullName>
        <ecNumber evidence="3">1.8.1.2</ecNumber>
    </recommendedName>
</protein>
<evidence type="ECO:0000256" key="1">
    <source>
        <dbReference type="ARBA" id="ARBA00001917"/>
    </source>
</evidence>
<dbReference type="Gene3D" id="2.40.30.10">
    <property type="entry name" value="Translation factors"/>
    <property type="match status" value="1"/>
</dbReference>
<dbReference type="GO" id="GO:0005829">
    <property type="term" value="C:cytosol"/>
    <property type="evidence" value="ECO:0007669"/>
    <property type="project" value="TreeGrafter"/>
</dbReference>
<dbReference type="PANTHER" id="PTHR19384">
    <property type="entry name" value="NITRIC OXIDE SYNTHASE-RELATED"/>
    <property type="match status" value="1"/>
</dbReference>
<comment type="catalytic activity">
    <reaction evidence="10">
        <text>hydrogen sulfide + 3 NADP(+) + 3 H2O = sulfite + 3 NADPH + 4 H(+)</text>
        <dbReference type="Rhea" id="RHEA:13801"/>
        <dbReference type="ChEBI" id="CHEBI:15377"/>
        <dbReference type="ChEBI" id="CHEBI:15378"/>
        <dbReference type="ChEBI" id="CHEBI:17359"/>
        <dbReference type="ChEBI" id="CHEBI:29919"/>
        <dbReference type="ChEBI" id="CHEBI:57783"/>
        <dbReference type="ChEBI" id="CHEBI:58349"/>
        <dbReference type="EC" id="1.8.1.2"/>
    </reaction>
</comment>
<dbReference type="GO" id="GO:0050660">
    <property type="term" value="F:flavin adenine dinucleotide binding"/>
    <property type="evidence" value="ECO:0007669"/>
    <property type="project" value="TreeGrafter"/>
</dbReference>
<dbReference type="PRINTS" id="PR00371">
    <property type="entry name" value="FPNCR"/>
</dbReference>
<dbReference type="InterPro" id="IPR017927">
    <property type="entry name" value="FAD-bd_FR_type"/>
</dbReference>
<proteinExistence type="predicted"/>
<organism evidence="12 13">
    <name type="scientific">Methylacidiphilum caldifontis</name>
    <dbReference type="NCBI Taxonomy" id="2795386"/>
    <lineage>
        <taxon>Bacteria</taxon>
        <taxon>Pseudomonadati</taxon>
        <taxon>Verrucomicrobiota</taxon>
        <taxon>Methylacidiphilae</taxon>
        <taxon>Methylacidiphilales</taxon>
        <taxon>Methylacidiphilaceae</taxon>
        <taxon>Methylacidiphilum (ex Ratnadevi et al. 2023)</taxon>
    </lineage>
</organism>
<dbReference type="SUPFAM" id="SSF63380">
    <property type="entry name" value="Riboflavin synthase domain-like"/>
    <property type="match status" value="1"/>
</dbReference>
<keyword evidence="5" id="KW-0288">FMN</keyword>
<dbReference type="GO" id="GO:0019344">
    <property type="term" value="P:cysteine biosynthetic process"/>
    <property type="evidence" value="ECO:0007669"/>
    <property type="project" value="UniProtKB-KW"/>
</dbReference>
<dbReference type="PROSITE" id="PS51384">
    <property type="entry name" value="FAD_FR"/>
    <property type="match status" value="1"/>
</dbReference>
<comment type="caution">
    <text evidence="12">The sequence shown here is derived from an EMBL/GenBank/DDBJ whole genome shotgun (WGS) entry which is preliminary data.</text>
</comment>
<dbReference type="FunFam" id="3.40.50.80:FF:000001">
    <property type="entry name" value="NADPH--cytochrome P450 reductase 1"/>
    <property type="match status" value="1"/>
</dbReference>
<comment type="cofactor">
    <cofactor evidence="2">
        <name>FAD</name>
        <dbReference type="ChEBI" id="CHEBI:57692"/>
    </cofactor>
</comment>
<dbReference type="NCBIfam" id="NF004859">
    <property type="entry name" value="PRK06214.1"/>
    <property type="match status" value="1"/>
</dbReference>
<dbReference type="GO" id="GO:0010181">
    <property type="term" value="F:FMN binding"/>
    <property type="evidence" value="ECO:0007669"/>
    <property type="project" value="TreeGrafter"/>
</dbReference>
<dbReference type="AlphaFoldDB" id="A0A4Y8PHR5"/>
<dbReference type="Pfam" id="PF00667">
    <property type="entry name" value="FAD_binding_1"/>
    <property type="match status" value="1"/>
</dbReference>
<keyword evidence="7" id="KW-0521">NADP</keyword>
<dbReference type="EC" id="1.8.1.2" evidence="3"/>
<dbReference type="Gene3D" id="3.40.50.80">
    <property type="entry name" value="Nucleotide-binding domain of ferredoxin-NADP reductase (FNR) module"/>
    <property type="match status" value="1"/>
</dbReference>
<dbReference type="GO" id="GO:0004783">
    <property type="term" value="F:sulfite reductase (NADPH) activity"/>
    <property type="evidence" value="ECO:0007669"/>
    <property type="project" value="UniProtKB-EC"/>
</dbReference>
<sequence length="390" mass="44640">MIYPKMEQVKNNVISRTNPYLASISENSLLTKEGSEKETRHIVIDIKGSGLNYQVGDSLGIFPSNPPFIVDQILESLSLDPEEEVVFQNTKLPLKEFLSKHVVLTRVTKKFVQLLAQKVSSPSARTRLEEILQNEKELEFYLWGKDYLDFLEEFPGVSFSSHELVSSLGRMVPRLYSIASSPLLFPEEVHLTVAVVSYKVAGRMRYGLATGFLSRFVKKGVKEIPVYNQPAKHFHLPEDPLADIIMIGPGTGIAPFRAFLQHRMVAGHRGRNWLFFGEQHQSTDFLYKEELLHWLNQGVLTRLDTAFSRDQSYKVYVQHKMKASAKELWDWLQNGAYVYVCGDAKRMAKDVHQTLIDIAREAGGMAQQEATHYINIVLAKEQKRYRKDVY</sequence>
<reference evidence="12 13" key="1">
    <citation type="submission" date="2016-05" db="EMBL/GenBank/DDBJ databases">
        <title>Diversity and Homogeneity among Thermoacidophilic Verrucomicrobia Methanotrophs Linked with Geographical Origin.</title>
        <authorList>
            <person name="Erikstad H.-A."/>
            <person name="Smestad N.B."/>
            <person name="Ceballos R.M."/>
            <person name="Birkeland N.-K."/>
        </authorList>
    </citation>
    <scope>NUCLEOTIDE SEQUENCE [LARGE SCALE GENOMIC DNA]</scope>
    <source>
        <strain evidence="12 13">Phi</strain>
    </source>
</reference>
<keyword evidence="13" id="KW-1185">Reference proteome</keyword>
<gene>
    <name evidence="12" type="ORF">A7Q10_06445</name>
</gene>
<keyword evidence="6" id="KW-0274">FAD</keyword>
<dbReference type="CDD" id="cd06199">
    <property type="entry name" value="SiR"/>
    <property type="match status" value="1"/>
</dbReference>
<dbReference type="InterPro" id="IPR039261">
    <property type="entry name" value="FNR_nucleotide-bd"/>
</dbReference>
<dbReference type="Gene3D" id="1.20.990.10">
    <property type="entry name" value="NADPH-cytochrome p450 Reductase, Chain A, domain 3"/>
    <property type="match status" value="1"/>
</dbReference>
<keyword evidence="4" id="KW-0285">Flavoprotein</keyword>
<name>A0A4Y8PHR5_9BACT</name>
<dbReference type="InterPro" id="IPR001709">
    <property type="entry name" value="Flavoprot_Pyr_Nucl_cyt_Rdtase"/>
</dbReference>
<dbReference type="EMBL" id="LXQC01000113">
    <property type="protein sequence ID" value="TFE70694.1"/>
    <property type="molecule type" value="Genomic_DNA"/>
</dbReference>
<dbReference type="OrthoDB" id="9789468at2"/>
<dbReference type="Proteomes" id="UP000297713">
    <property type="component" value="Unassembled WGS sequence"/>
</dbReference>
<dbReference type="PANTHER" id="PTHR19384:SF128">
    <property type="entry name" value="NADPH OXIDOREDUCTASE A"/>
    <property type="match status" value="1"/>
</dbReference>
<evidence type="ECO:0000256" key="10">
    <source>
        <dbReference type="ARBA" id="ARBA00052219"/>
    </source>
</evidence>
<dbReference type="SUPFAM" id="SSF52343">
    <property type="entry name" value="Ferredoxin reductase-like, C-terminal NADP-linked domain"/>
    <property type="match status" value="1"/>
</dbReference>
<evidence type="ECO:0000256" key="5">
    <source>
        <dbReference type="ARBA" id="ARBA00022643"/>
    </source>
</evidence>
<dbReference type="InterPro" id="IPR001433">
    <property type="entry name" value="OxRdtase_FAD/NAD-bd"/>
</dbReference>
<keyword evidence="8" id="KW-0560">Oxidoreductase</keyword>
<dbReference type="InterPro" id="IPR023173">
    <property type="entry name" value="NADPH_Cyt_P450_Rdtase_alpha"/>
</dbReference>
<evidence type="ECO:0000256" key="2">
    <source>
        <dbReference type="ARBA" id="ARBA00001974"/>
    </source>
</evidence>
<dbReference type="InterPro" id="IPR017938">
    <property type="entry name" value="Riboflavin_synthase-like_b-brl"/>
</dbReference>
<accession>A0A4Y8PHR5</accession>
<keyword evidence="9" id="KW-0028">Amino-acid biosynthesis</keyword>
<dbReference type="Pfam" id="PF00175">
    <property type="entry name" value="NAD_binding_1"/>
    <property type="match status" value="1"/>
</dbReference>
<dbReference type="InterPro" id="IPR003097">
    <property type="entry name" value="CysJ-like_FAD-binding"/>
</dbReference>
<evidence type="ECO:0000256" key="7">
    <source>
        <dbReference type="ARBA" id="ARBA00022857"/>
    </source>
</evidence>